<feature type="compositionally biased region" description="Basic and acidic residues" evidence="4">
    <location>
        <begin position="53"/>
        <end position="69"/>
    </location>
</feature>
<evidence type="ECO:0000313" key="6">
    <source>
        <dbReference type="EMBL" id="CAD8882244.1"/>
    </source>
</evidence>
<feature type="compositionally biased region" description="Basic and acidic residues" evidence="4">
    <location>
        <begin position="233"/>
        <end position="242"/>
    </location>
</feature>
<keyword evidence="5" id="KW-0472">Membrane</keyword>
<dbReference type="AlphaFoldDB" id="A0A7S1FPY6"/>
<feature type="transmembrane region" description="Helical" evidence="5">
    <location>
        <begin position="272"/>
        <end position="292"/>
    </location>
</feature>
<evidence type="ECO:0000256" key="3">
    <source>
        <dbReference type="ARBA" id="ARBA00022737"/>
    </source>
</evidence>
<dbReference type="Pfam" id="PF00560">
    <property type="entry name" value="LRR_1"/>
    <property type="match status" value="1"/>
</dbReference>
<evidence type="ECO:0000256" key="4">
    <source>
        <dbReference type="SAM" id="MobiDB-lite"/>
    </source>
</evidence>
<evidence type="ECO:0000256" key="1">
    <source>
        <dbReference type="ARBA" id="ARBA00004196"/>
    </source>
</evidence>
<dbReference type="InterPro" id="IPR032675">
    <property type="entry name" value="LRR_dom_sf"/>
</dbReference>
<evidence type="ECO:0008006" key="7">
    <source>
        <dbReference type="Google" id="ProtNLM"/>
    </source>
</evidence>
<gene>
    <name evidence="6" type="ORF">CHYS00102_LOCUS9432</name>
</gene>
<accession>A0A7S1FPY6</accession>
<proteinExistence type="predicted"/>
<feature type="compositionally biased region" description="Basic and acidic residues" evidence="4">
    <location>
        <begin position="112"/>
        <end position="133"/>
    </location>
</feature>
<protein>
    <recommendedName>
        <fullName evidence="7">Leucine-rich repeat-containing N-terminal plant-type domain-containing protein</fullName>
    </recommendedName>
</protein>
<keyword evidence="3" id="KW-0677">Repeat</keyword>
<comment type="subcellular location">
    <subcellularLocation>
        <location evidence="1">Cell envelope</location>
    </subcellularLocation>
</comment>
<organism evidence="6">
    <name type="scientific">Corethron hystrix</name>
    <dbReference type="NCBI Taxonomy" id="216773"/>
    <lineage>
        <taxon>Eukaryota</taxon>
        <taxon>Sar</taxon>
        <taxon>Stramenopiles</taxon>
        <taxon>Ochrophyta</taxon>
        <taxon>Bacillariophyta</taxon>
        <taxon>Coscinodiscophyceae</taxon>
        <taxon>Corethrophycidae</taxon>
        <taxon>Corethrales</taxon>
        <taxon>Corethraceae</taxon>
        <taxon>Corethron</taxon>
    </lineage>
</organism>
<dbReference type="PANTHER" id="PTHR48059">
    <property type="entry name" value="POLYGALACTURONASE INHIBITOR 1"/>
    <property type="match status" value="1"/>
</dbReference>
<feature type="region of interest" description="Disordered" evidence="4">
    <location>
        <begin position="1"/>
        <end position="160"/>
    </location>
</feature>
<evidence type="ECO:0000256" key="5">
    <source>
        <dbReference type="SAM" id="Phobius"/>
    </source>
</evidence>
<dbReference type="SUPFAM" id="SSF52058">
    <property type="entry name" value="L domain-like"/>
    <property type="match status" value="1"/>
</dbReference>
<name>A0A7S1FPY6_9STRA</name>
<dbReference type="InterPro" id="IPR001611">
    <property type="entry name" value="Leu-rich_rpt"/>
</dbReference>
<keyword evidence="5" id="KW-1133">Transmembrane helix</keyword>
<keyword evidence="5" id="KW-0812">Transmembrane</keyword>
<dbReference type="Gene3D" id="3.80.10.10">
    <property type="entry name" value="Ribonuclease Inhibitor"/>
    <property type="match status" value="2"/>
</dbReference>
<feature type="region of interest" description="Disordered" evidence="4">
    <location>
        <begin position="216"/>
        <end position="250"/>
    </location>
</feature>
<reference evidence="6" key="1">
    <citation type="submission" date="2021-01" db="EMBL/GenBank/DDBJ databases">
        <authorList>
            <person name="Corre E."/>
            <person name="Pelletier E."/>
            <person name="Niang G."/>
            <person name="Scheremetjew M."/>
            <person name="Finn R."/>
            <person name="Kale V."/>
            <person name="Holt S."/>
            <person name="Cochrane G."/>
            <person name="Meng A."/>
            <person name="Brown T."/>
            <person name="Cohen L."/>
        </authorList>
    </citation>
    <scope>NUCLEOTIDE SEQUENCE</scope>
    <source>
        <strain evidence="6">308</strain>
    </source>
</reference>
<evidence type="ECO:0000256" key="2">
    <source>
        <dbReference type="ARBA" id="ARBA00022614"/>
    </source>
</evidence>
<dbReference type="Pfam" id="PF13855">
    <property type="entry name" value="LRR_8"/>
    <property type="match status" value="1"/>
</dbReference>
<feature type="compositionally biased region" description="Polar residues" evidence="4">
    <location>
        <begin position="221"/>
        <end position="232"/>
    </location>
</feature>
<dbReference type="InterPro" id="IPR051848">
    <property type="entry name" value="PGIP"/>
</dbReference>
<dbReference type="FunFam" id="3.80.10.10:FF:000041">
    <property type="entry name" value="LRR receptor-like serine/threonine-protein kinase ERECTA"/>
    <property type="match status" value="1"/>
</dbReference>
<keyword evidence="2" id="KW-0433">Leucine-rich repeat</keyword>
<dbReference type="EMBL" id="HBFR01013020">
    <property type="protein sequence ID" value="CAD8882244.1"/>
    <property type="molecule type" value="Transcribed_RNA"/>
</dbReference>
<sequence>MPTPSSSALPPYPKKERGRSPGGPPPSSHAIGRRRTRPPPSSSVLEGSGLYGYDRDSEYDTEARYEDYSIARPTIRAIATNNNRVGRRSPSPIQEKEIFGVVSPPSKQRTTTSDDLHGSTRGDDDVNKTEKNGISRSDSGLSSGYEILDRKSSEKSIVQTQEAMSSSMILEDLIVSSPKKEQSPIADESMSTAAIEESFEIDQDEEKGTTRILDHSFGMGMNQNSPTSFSTTDTEKDKKQEEAAETATSYEQHPKVFSSIEHKFDRHRRCMFIFLALVAISLVLGLGLGLGLPRSDADSDIVDLSEDDADSLRRHVITVLNESTVSKKKDLSSYSTYQGMSVSWILNQLRGNDGAVESVSRADLIQRYALGTLYYSTTQEWQRPATVAINSSNGTAPVVDDDAYVEYPPTDTAAGVWMTYDHECTWRGVYCNNWDSAEVENTGNRWGFIGQGSGDQKKRLVVKDLTLYNMNLIGKIPPEICHLSKLTSLSLEKNKLFGTIPHTISKLTNLYWLNLSMNKLTGPIPDQFSSLIRLTYLSLDNNQLEGKLPSNWGQKYKNLRTALLHNNKFVGNVPWQWGTISTLKQLSLQNNDLKGRMPDSICSYAGHGAVSDDKYGNAAFLEADCLKDDGKLDFICECCTLCCNQTVCHQY</sequence>
<dbReference type="PANTHER" id="PTHR48059:SF30">
    <property type="entry name" value="OS06G0587000 PROTEIN"/>
    <property type="match status" value="1"/>
</dbReference>